<reference evidence="1 2" key="1">
    <citation type="journal article" date="2015" name="PeerJ">
        <title>First genomic representation of candidate bacterial phylum KSB3 points to enhanced environmental sensing as a trigger of wastewater bulking.</title>
        <authorList>
            <person name="Sekiguchi Y."/>
            <person name="Ohashi A."/>
            <person name="Parks D.H."/>
            <person name="Yamauchi T."/>
            <person name="Tyson G.W."/>
            <person name="Hugenholtz P."/>
        </authorList>
    </citation>
    <scope>NUCLEOTIDE SEQUENCE [LARGE SCALE GENOMIC DNA]</scope>
</reference>
<evidence type="ECO:0008006" key="3">
    <source>
        <dbReference type="Google" id="ProtNLM"/>
    </source>
</evidence>
<dbReference type="AlphaFoldDB" id="A0A081C1Z8"/>
<dbReference type="HOGENOM" id="CLU_168243_2_0_0"/>
<dbReference type="InterPro" id="IPR045944">
    <property type="entry name" value="DUF6364"/>
</dbReference>
<protein>
    <recommendedName>
        <fullName evidence="3">Antitoxin</fullName>
    </recommendedName>
</protein>
<accession>A0A081C1Z8</accession>
<dbReference type="Pfam" id="PF19891">
    <property type="entry name" value="DUF6364"/>
    <property type="match status" value="1"/>
</dbReference>
<keyword evidence="2" id="KW-1185">Reference proteome</keyword>
<dbReference type="STRING" id="1499967.U27_05577"/>
<sequence length="84" mass="9931">MDTKLTLKLDQDIIAQAKIYAQNTQQSLSALVERYFRYLLDQERPHTRSPISPTVRELSGIIHLDQDLDLEEDYTTYLLEKYRT</sequence>
<evidence type="ECO:0000313" key="1">
    <source>
        <dbReference type="EMBL" id="GAK58603.1"/>
    </source>
</evidence>
<dbReference type="EMBL" id="DF820468">
    <property type="protein sequence ID" value="GAK58603.1"/>
    <property type="molecule type" value="Genomic_DNA"/>
</dbReference>
<name>A0A081C1Z8_VECG1</name>
<dbReference type="Proteomes" id="UP000030661">
    <property type="component" value="Unassembled WGS sequence"/>
</dbReference>
<proteinExistence type="predicted"/>
<organism evidence="1 2">
    <name type="scientific">Vecturithrix granuli</name>
    <dbReference type="NCBI Taxonomy" id="1499967"/>
    <lineage>
        <taxon>Bacteria</taxon>
        <taxon>Candidatus Moduliflexota</taxon>
        <taxon>Candidatus Vecturitrichia</taxon>
        <taxon>Candidatus Vecturitrichales</taxon>
        <taxon>Candidatus Vecturitrichaceae</taxon>
        <taxon>Candidatus Vecturithrix</taxon>
    </lineage>
</organism>
<evidence type="ECO:0000313" key="2">
    <source>
        <dbReference type="Proteomes" id="UP000030661"/>
    </source>
</evidence>
<gene>
    <name evidence="1" type="ORF">U27_05577</name>
</gene>